<dbReference type="RefSeq" id="WP_140020433.1">
    <property type="nucleotide sequence ID" value="NZ_JACIEX010000004.1"/>
</dbReference>
<gene>
    <name evidence="3" type="ORF">FIB18_09240</name>
    <name evidence="2" type="ORF">GGQ79_002420</name>
</gene>
<evidence type="ECO:0000313" key="3">
    <source>
        <dbReference type="EMBL" id="TNV12722.1"/>
    </source>
</evidence>
<evidence type="ECO:0000313" key="2">
    <source>
        <dbReference type="EMBL" id="MBB4093908.1"/>
    </source>
</evidence>
<reference evidence="2 5" key="3">
    <citation type="submission" date="2020-08" db="EMBL/GenBank/DDBJ databases">
        <title>Genomic Encyclopedia of Type Strains, Phase IV (KMG-IV): sequencing the most valuable type-strain genomes for metagenomic binning, comparative biology and taxonomic classification.</title>
        <authorList>
            <person name="Goeker M."/>
        </authorList>
    </citation>
    <scope>NUCLEOTIDE SEQUENCE [LARGE SCALE GENOMIC DNA]</scope>
    <source>
        <strain evidence="2 5">DSM 23868</strain>
    </source>
</reference>
<organism evidence="3 4">
    <name type="scientific">Brucella pecoris</name>
    <dbReference type="NCBI Taxonomy" id="867683"/>
    <lineage>
        <taxon>Bacteria</taxon>
        <taxon>Pseudomonadati</taxon>
        <taxon>Pseudomonadota</taxon>
        <taxon>Alphaproteobacteria</taxon>
        <taxon>Hyphomicrobiales</taxon>
        <taxon>Brucellaceae</taxon>
        <taxon>Brucella/Ochrobactrum group</taxon>
        <taxon>Brucella</taxon>
    </lineage>
</organism>
<evidence type="ECO:0000256" key="1">
    <source>
        <dbReference type="SAM" id="MobiDB-lite"/>
    </source>
</evidence>
<evidence type="ECO:0000313" key="4">
    <source>
        <dbReference type="Proteomes" id="UP000313390"/>
    </source>
</evidence>
<dbReference type="PANTHER" id="PTHR32305">
    <property type="match status" value="1"/>
</dbReference>
<dbReference type="PANTHER" id="PTHR32305:SF15">
    <property type="entry name" value="PROTEIN RHSA-RELATED"/>
    <property type="match status" value="1"/>
</dbReference>
<accession>A0A5C5CM98</accession>
<dbReference type="Proteomes" id="UP000553980">
    <property type="component" value="Unassembled WGS sequence"/>
</dbReference>
<dbReference type="InterPro" id="IPR031325">
    <property type="entry name" value="RHS_repeat"/>
</dbReference>
<name>A0A5C5CM98_9HYPH</name>
<protein>
    <submittedName>
        <fullName evidence="3">RHS repeat-associated core domain-containing protein</fullName>
    </submittedName>
    <submittedName>
        <fullName evidence="2">RHS repeat-associated protein</fullName>
    </submittedName>
</protein>
<dbReference type="Gene3D" id="2.180.10.10">
    <property type="entry name" value="RHS repeat-associated core"/>
    <property type="match status" value="2"/>
</dbReference>
<feature type="compositionally biased region" description="Basic and acidic residues" evidence="1">
    <location>
        <begin position="1581"/>
        <end position="1611"/>
    </location>
</feature>
<evidence type="ECO:0000313" key="5">
    <source>
        <dbReference type="Proteomes" id="UP000553980"/>
    </source>
</evidence>
<comment type="caution">
    <text evidence="3">The sequence shown here is derived from an EMBL/GenBank/DDBJ whole genome shotgun (WGS) entry which is preliminary data.</text>
</comment>
<reference evidence="3 4" key="1">
    <citation type="journal article" date="2011" name="Int. J. Syst. Evol. Microbiol.">
        <title>Ochrobactrum pecoris sp. nov., isolated from farm animals.</title>
        <authorList>
            <person name="Kampfer P."/>
            <person name="Huber B."/>
            <person name="Busse H.J."/>
            <person name="Scholz H.C."/>
            <person name="Tomaso H."/>
            <person name="Hotzel H."/>
            <person name="Melzer F."/>
        </authorList>
    </citation>
    <scope>NUCLEOTIDE SEQUENCE [LARGE SCALE GENOMIC DNA]</scope>
    <source>
        <strain evidence="3 4">08RB2639</strain>
    </source>
</reference>
<sequence length="1697" mass="185423">MTQANLGFGVGFGFGFTTYDQRSTVLSLGGGSTYKVLENDETLSLIDAKLRQVSVSKIPQHYYKTLYKDGSFELLTAPEVLSSLKVPDTIVSASGHFVTLNWAFVDNQFRLMSIVDENGSTLVSIDYPDEQNLATRIAVLPDRQIATAGSDYPEGYNIYLFFGDSHHLTRITCDAADDLEWNIGYTNLNSIGPWGQVASSITYPDGLYEYANYSRSRGHRFGSTRPDMSSSLYPYVKEFTRVPGGGQPMITKSYDYGIVDGHNFLGHTAPGIFARNPTLDALYNCADSTYRYHTLEIHVDDNGEETRIGRTYNCFHQLVEQKSTTSDCSVTRRTEYYSVPGSGFEAQPANFQCPKTKTIIWSRTDPVTGAVVSTSEAAQNFTYDDYGNILERSGIYTDAAGTETAIGTLTYEYYPAETATSYDPNTGFGCPADPNSYNKGNKIPRFVKSKTFTPHQFHGDEQPKEIRYAYTQYDLPDAVKQLLSSTDPDYNSAYAVLKSEQRIYDNGETLLEKTTYTYADKNAVLAGTDMREFGQLLETIDTHYPNDGVVVDLTVLKTAASFDTTTDTKIELVNSSNDLKTTTTVTTWDGLSTSSSQTSSRFTGRIKERVDEMGIVIQTTYDALGRVVSETTAVGTDYEDEHTLRYVIGTATTTPYAITAADRLGNQAKTTFDGLGRALTGTVKLAAAGAIWQTMQSRQYDCSGRLSASTSYDYKDGTKADITGAYSTLTSTQHYDNWGRVEYVTDAEGIRHYNAIDPIALTKTAYSQSADASAETARTVLTANPATCSASMELFNSTTAPSNSGGLYSTVTQNYDGWKQLRKTTDELARDTTFDYDVFGRVTTTTLPIVPNQKGDGSTVVTRLYSRDSASSTVTDIQVNGTSMGTREVDSLGRVTKQTVGGRVTTAVYDENSGSLTAPFQVTTPYGTTVQFLYEAALGGKIASKSLMVGGQATDTAVFSYSKKTDQTQIGRLLNAVSTVNALSNTITNSYDLAGRLLTETFDDGSTASHEHTVAGKAWSYTDITSQTWAVTEADVYGRPTTVNDGGYVRLSLSYDNLGRTQSWTTTDSLSAKTLITSLTWDGVDREFARTMDSSLTGQRTLIQQDYFNNHQIRARTLKRGSVSTLPENLTTTRIEDYTYDERNRLNTYNVQNPTGLDWIRDDKNNIVTSEAYGSAGDPGYDAFNNILKVTTTFQNGQDIATFTYDTTDITQLVTINHSNAALGSQIDLTYDGYGCLQSDENGSVMSYDQGINCGYIRGFQAQGSTDDPKTFQYDALRRIVNESGTTLFYNGTTLAAQRQGSNTSRLIYGPSGAIAQVDNANTVWLNGAGLDGSILSADSPNGAQQHYDVAYAPYGQQTTQTGQSPAILGYNGERKSNLLGGYQLGNGYRLYKPSLRRFTSPDTLSPFGAGGINPYAYCEGDPINNTDPTGHVPFKELLIGIGAGSLDAVPGVGEVAMGAEAAGAVGAEAAAAAAAGGEVAADAAAAGANAGAQAVAAGGAQDAVNNNFDEFYRMVDRSYQEVQNDYADFDDADNVFDEELKRLKSGDRTFDGGLNYEWEYVKEYIQPVDDQAQPGPSHEAAPRQPRDARSPSPKRLLEDQPRSPRDEGPRPKRGRRGSPDQEIKDLRQTFPGRSTEDLQRIRDFIQGKSGIIKTPELRNNFVVDRLDGMSNDDLVNKYNISKKNLNKIINDLWIDP</sequence>
<dbReference type="Pfam" id="PF05593">
    <property type="entry name" value="RHS_repeat"/>
    <property type="match status" value="1"/>
</dbReference>
<dbReference type="InterPro" id="IPR050708">
    <property type="entry name" value="T6SS_VgrG/RHS"/>
</dbReference>
<dbReference type="EMBL" id="VEWK01000004">
    <property type="protein sequence ID" value="TNV12722.1"/>
    <property type="molecule type" value="Genomic_DNA"/>
</dbReference>
<proteinExistence type="predicted"/>
<reference evidence="3" key="2">
    <citation type="submission" date="2019-06" db="EMBL/GenBank/DDBJ databases">
        <authorList>
            <person name="Hu M."/>
        </authorList>
    </citation>
    <scope>NUCLEOTIDE SEQUENCE</scope>
    <source>
        <strain evidence="3">08RB2639</strain>
    </source>
</reference>
<dbReference type="NCBIfam" id="TIGR03696">
    <property type="entry name" value="Rhs_assc_core"/>
    <property type="match status" value="1"/>
</dbReference>
<dbReference type="Proteomes" id="UP000313390">
    <property type="component" value="Unassembled WGS sequence"/>
</dbReference>
<dbReference type="EMBL" id="JACIEX010000004">
    <property type="protein sequence ID" value="MBB4093908.1"/>
    <property type="molecule type" value="Genomic_DNA"/>
</dbReference>
<feature type="compositionally biased region" description="Basic and acidic residues" evidence="1">
    <location>
        <begin position="1618"/>
        <end position="1628"/>
    </location>
</feature>
<dbReference type="SUPFAM" id="SSF56399">
    <property type="entry name" value="ADP-ribosylation"/>
    <property type="match status" value="1"/>
</dbReference>
<dbReference type="InterPro" id="IPR022385">
    <property type="entry name" value="Rhs_assc_core"/>
</dbReference>
<keyword evidence="5" id="KW-1185">Reference proteome</keyword>
<dbReference type="OrthoDB" id="6057489at2"/>
<feature type="region of interest" description="Disordered" evidence="1">
    <location>
        <begin position="1570"/>
        <end position="1636"/>
    </location>
</feature>